<evidence type="ECO:0000256" key="1">
    <source>
        <dbReference type="ARBA" id="ARBA00000085"/>
    </source>
</evidence>
<gene>
    <name evidence="12" type="ORF">IF188_05430</name>
</gene>
<feature type="domain" description="Signal transduction histidine kinase subgroup 3 dimerisation and phosphoacceptor" evidence="11">
    <location>
        <begin position="198"/>
        <end position="258"/>
    </location>
</feature>
<evidence type="ECO:0000256" key="7">
    <source>
        <dbReference type="ARBA" id="ARBA00022840"/>
    </source>
</evidence>
<dbReference type="EMBL" id="JACXZS010000003">
    <property type="protein sequence ID" value="MBD3941140.1"/>
    <property type="molecule type" value="Genomic_DNA"/>
</dbReference>
<sequence length="402" mass="41034">MPPATDHVASRPAHRTLDAGLVTALVVLVVLLPVSLAALAAADPPLDAGTTVMLAGCFIALHAASLVALRFPVAAFAAASLVMLALVVVPSARGAAGAMYPSSIAYLLCLTQLAVRTPPRLSIPGLVTGVIGAGLVALLEPAFGRGSDADVALLRLGAFLGLSAAVVAAWAVGLLLRVRAARVEEQTRRRVEQAIADERLRISGELHDVVAHAMTVMMAQSEAARAMMPTRPDDSDRALEVVARTGRDALRGMRAIVAADGGAPLAPQPTPAALDELVSSVRGPACEATLTESGSRRELTPAVALALHHTVREALTNAVRHTIPPVRIDVTLDWGETLVVRIADDGGAGGAAFDLGAGTGLIGLAERVRLAGGSFAAGPGMPHGWVVRAELPAASIDEGGGS</sequence>
<comment type="catalytic activity">
    <reaction evidence="1">
        <text>ATP + protein L-histidine = ADP + protein N-phospho-L-histidine.</text>
        <dbReference type="EC" id="2.7.13.3"/>
    </reaction>
</comment>
<dbReference type="Gene3D" id="1.20.5.1930">
    <property type="match status" value="1"/>
</dbReference>
<evidence type="ECO:0000256" key="6">
    <source>
        <dbReference type="ARBA" id="ARBA00022777"/>
    </source>
</evidence>
<dbReference type="RefSeq" id="WP_191170782.1">
    <property type="nucleotide sequence ID" value="NZ_JACXZS010000003.1"/>
</dbReference>
<feature type="transmembrane region" description="Helical" evidence="9">
    <location>
        <begin position="21"/>
        <end position="42"/>
    </location>
</feature>
<evidence type="ECO:0000259" key="10">
    <source>
        <dbReference type="Pfam" id="PF02518"/>
    </source>
</evidence>
<dbReference type="InterPro" id="IPR003594">
    <property type="entry name" value="HATPase_dom"/>
</dbReference>
<evidence type="ECO:0000256" key="8">
    <source>
        <dbReference type="ARBA" id="ARBA00023012"/>
    </source>
</evidence>
<feature type="transmembrane region" description="Helical" evidence="9">
    <location>
        <begin position="73"/>
        <end position="92"/>
    </location>
</feature>
<protein>
    <recommendedName>
        <fullName evidence="2">histidine kinase</fullName>
        <ecNumber evidence="2">2.7.13.3</ecNumber>
    </recommendedName>
</protein>
<dbReference type="Pfam" id="PF07730">
    <property type="entry name" value="HisKA_3"/>
    <property type="match status" value="1"/>
</dbReference>
<keyword evidence="5" id="KW-0547">Nucleotide-binding</keyword>
<feature type="transmembrane region" description="Helical" evidence="9">
    <location>
        <begin position="159"/>
        <end position="180"/>
    </location>
</feature>
<evidence type="ECO:0000256" key="3">
    <source>
        <dbReference type="ARBA" id="ARBA00022553"/>
    </source>
</evidence>
<dbReference type="Proteomes" id="UP000598426">
    <property type="component" value="Unassembled WGS sequence"/>
</dbReference>
<evidence type="ECO:0000313" key="13">
    <source>
        <dbReference type="Proteomes" id="UP000598426"/>
    </source>
</evidence>
<evidence type="ECO:0000313" key="12">
    <source>
        <dbReference type="EMBL" id="MBD3941140.1"/>
    </source>
</evidence>
<keyword evidence="6 12" id="KW-0418">Kinase</keyword>
<dbReference type="InterPro" id="IPR036890">
    <property type="entry name" value="HATPase_C_sf"/>
</dbReference>
<dbReference type="Gene3D" id="3.30.565.10">
    <property type="entry name" value="Histidine kinase-like ATPase, C-terminal domain"/>
    <property type="match status" value="1"/>
</dbReference>
<evidence type="ECO:0000256" key="5">
    <source>
        <dbReference type="ARBA" id="ARBA00022741"/>
    </source>
</evidence>
<evidence type="ECO:0000256" key="4">
    <source>
        <dbReference type="ARBA" id="ARBA00022679"/>
    </source>
</evidence>
<keyword evidence="3" id="KW-0597">Phosphoprotein</keyword>
<keyword evidence="4" id="KW-0808">Transferase</keyword>
<dbReference type="PANTHER" id="PTHR24421">
    <property type="entry name" value="NITRATE/NITRITE SENSOR PROTEIN NARX-RELATED"/>
    <property type="match status" value="1"/>
</dbReference>
<keyword evidence="9" id="KW-1133">Transmembrane helix</keyword>
<name>A0ABR8NKG1_9MICO</name>
<keyword evidence="8" id="KW-0902">Two-component regulatory system</keyword>
<keyword evidence="9" id="KW-0472">Membrane</keyword>
<evidence type="ECO:0000256" key="9">
    <source>
        <dbReference type="SAM" id="Phobius"/>
    </source>
</evidence>
<keyword evidence="7" id="KW-0067">ATP-binding</keyword>
<keyword evidence="13" id="KW-1185">Reference proteome</keyword>
<comment type="caution">
    <text evidence="12">The sequence shown here is derived from an EMBL/GenBank/DDBJ whole genome shotgun (WGS) entry which is preliminary data.</text>
</comment>
<dbReference type="PANTHER" id="PTHR24421:SF10">
    <property type="entry name" value="NITRATE_NITRITE SENSOR PROTEIN NARQ"/>
    <property type="match status" value="1"/>
</dbReference>
<evidence type="ECO:0000259" key="11">
    <source>
        <dbReference type="Pfam" id="PF07730"/>
    </source>
</evidence>
<proteinExistence type="predicted"/>
<organism evidence="12 13">
    <name type="scientific">Microbacterium helvum</name>
    <dbReference type="NCBI Taxonomy" id="2773713"/>
    <lineage>
        <taxon>Bacteria</taxon>
        <taxon>Bacillati</taxon>
        <taxon>Actinomycetota</taxon>
        <taxon>Actinomycetes</taxon>
        <taxon>Micrococcales</taxon>
        <taxon>Microbacteriaceae</taxon>
        <taxon>Microbacterium</taxon>
    </lineage>
</organism>
<accession>A0ABR8NKG1</accession>
<dbReference type="Pfam" id="PF02518">
    <property type="entry name" value="HATPase_c"/>
    <property type="match status" value="1"/>
</dbReference>
<feature type="transmembrane region" description="Helical" evidence="9">
    <location>
        <begin position="122"/>
        <end position="139"/>
    </location>
</feature>
<dbReference type="SUPFAM" id="SSF55874">
    <property type="entry name" value="ATPase domain of HSP90 chaperone/DNA topoisomerase II/histidine kinase"/>
    <property type="match status" value="1"/>
</dbReference>
<dbReference type="InterPro" id="IPR011712">
    <property type="entry name" value="Sig_transdc_His_kin_sub3_dim/P"/>
</dbReference>
<dbReference type="GO" id="GO:0016301">
    <property type="term" value="F:kinase activity"/>
    <property type="evidence" value="ECO:0007669"/>
    <property type="project" value="UniProtKB-KW"/>
</dbReference>
<feature type="domain" description="Histidine kinase/HSP90-like ATPase" evidence="10">
    <location>
        <begin position="304"/>
        <end position="392"/>
    </location>
</feature>
<dbReference type="InterPro" id="IPR050482">
    <property type="entry name" value="Sensor_HK_TwoCompSys"/>
</dbReference>
<dbReference type="EC" id="2.7.13.3" evidence="2"/>
<evidence type="ECO:0000256" key="2">
    <source>
        <dbReference type="ARBA" id="ARBA00012438"/>
    </source>
</evidence>
<feature type="transmembrane region" description="Helical" evidence="9">
    <location>
        <begin position="48"/>
        <end position="66"/>
    </location>
</feature>
<reference evidence="12 13" key="1">
    <citation type="submission" date="2020-09" db="EMBL/GenBank/DDBJ databases">
        <title>Isolation and identification of active actinomycetes.</title>
        <authorList>
            <person name="Li X."/>
        </authorList>
    </citation>
    <scope>NUCLEOTIDE SEQUENCE [LARGE SCALE GENOMIC DNA]</scope>
    <source>
        <strain evidence="12 13">NEAU-LLC</strain>
    </source>
</reference>
<keyword evidence="9" id="KW-0812">Transmembrane</keyword>